<dbReference type="OrthoDB" id="448455at2759"/>
<feature type="compositionally biased region" description="Basic and acidic residues" evidence="4">
    <location>
        <begin position="52"/>
        <end position="61"/>
    </location>
</feature>
<evidence type="ECO:0000256" key="4">
    <source>
        <dbReference type="SAM" id="MobiDB-lite"/>
    </source>
</evidence>
<organism evidence="5 6">
    <name type="scientific">Brachionus plicatilis</name>
    <name type="common">Marine rotifer</name>
    <name type="synonym">Brachionus muelleri</name>
    <dbReference type="NCBI Taxonomy" id="10195"/>
    <lineage>
        <taxon>Eukaryota</taxon>
        <taxon>Metazoa</taxon>
        <taxon>Spiralia</taxon>
        <taxon>Gnathifera</taxon>
        <taxon>Rotifera</taxon>
        <taxon>Eurotatoria</taxon>
        <taxon>Monogononta</taxon>
        <taxon>Pseudotrocha</taxon>
        <taxon>Ploima</taxon>
        <taxon>Brachionidae</taxon>
        <taxon>Brachionus</taxon>
    </lineage>
</organism>
<sequence length="482" mass="56837">MQEDNNLNSSHTYLIVDERENSFPKCFNRIRCAKVKPAHKPSQKREHGHKQTSKERSSKEDIDKLENLIENGPDVNVNNVDGENVLHIVARLEPKDSIKYFDLLIKKKNKLINKYRDFFIHVAAYNNNDVLIEHILKKHPNLLFDAESKWKQETPLHIAAKTGSKEAVLCLIKNGANKEARDYLERTPLFLAAEYQEAEVVKILIDEGCDVQAKNFNGQKALYWIVAKCPQLAPEILDRYRNLDKYAYKDIYYLKKMDLEPIVVAKEIKEEESRNVYRYCPVKLIDVTKEIKDEKSGIVFGYPQFKSIDVTKEIKDEKSGNLYRYCPDKSIDLSKEFKDEKSGIVYRYCPDKSIDVTNEFKDEKSRIFYRYAQFKSIDVSNEIIDEKSRIVYRYCPEKSIGVTKEFKDEKSDIVYRYYPDKSIDVTNEFKDEKSRIFYRYCPEKSIDATKEFKHEESGFFYRYPQIKSILSICYLRTVIYVY</sequence>
<gene>
    <name evidence="5" type="ORF">BpHYR1_018219</name>
</gene>
<dbReference type="AlphaFoldDB" id="A0A3M7Q307"/>
<dbReference type="Proteomes" id="UP000276133">
    <property type="component" value="Unassembled WGS sequence"/>
</dbReference>
<keyword evidence="2 3" id="KW-0040">ANK repeat</keyword>
<feature type="compositionally biased region" description="Basic residues" evidence="4">
    <location>
        <begin position="36"/>
        <end position="51"/>
    </location>
</feature>
<dbReference type="PROSITE" id="PS50088">
    <property type="entry name" value="ANK_REPEAT"/>
    <property type="match status" value="2"/>
</dbReference>
<accession>A0A3M7Q307</accession>
<comment type="caution">
    <text evidence="5">The sequence shown here is derived from an EMBL/GenBank/DDBJ whole genome shotgun (WGS) entry which is preliminary data.</text>
</comment>
<dbReference type="SMART" id="SM00248">
    <property type="entry name" value="ANK"/>
    <property type="match status" value="4"/>
</dbReference>
<protein>
    <submittedName>
        <fullName evidence="5">Transient receptor potential channel pyrexia-like</fullName>
    </submittedName>
</protein>
<dbReference type="PANTHER" id="PTHR24198">
    <property type="entry name" value="ANKYRIN REPEAT AND PROTEIN KINASE DOMAIN-CONTAINING PROTEIN"/>
    <property type="match status" value="1"/>
</dbReference>
<reference evidence="5 6" key="1">
    <citation type="journal article" date="2018" name="Sci. Rep.">
        <title>Genomic signatures of local adaptation to the degree of environmental predictability in rotifers.</title>
        <authorList>
            <person name="Franch-Gras L."/>
            <person name="Hahn C."/>
            <person name="Garcia-Roger E.M."/>
            <person name="Carmona M.J."/>
            <person name="Serra M."/>
            <person name="Gomez A."/>
        </authorList>
    </citation>
    <scope>NUCLEOTIDE SEQUENCE [LARGE SCALE GENOMIC DNA]</scope>
    <source>
        <strain evidence="5">HYR1</strain>
    </source>
</reference>
<dbReference type="InterPro" id="IPR036770">
    <property type="entry name" value="Ankyrin_rpt-contain_sf"/>
</dbReference>
<dbReference type="EMBL" id="REGN01007671">
    <property type="protein sequence ID" value="RNA05572.1"/>
    <property type="molecule type" value="Genomic_DNA"/>
</dbReference>
<dbReference type="PROSITE" id="PS50297">
    <property type="entry name" value="ANK_REP_REGION"/>
    <property type="match status" value="2"/>
</dbReference>
<dbReference type="InterPro" id="IPR002110">
    <property type="entry name" value="Ankyrin_rpt"/>
</dbReference>
<evidence type="ECO:0000313" key="6">
    <source>
        <dbReference type="Proteomes" id="UP000276133"/>
    </source>
</evidence>
<dbReference type="SUPFAM" id="SSF48403">
    <property type="entry name" value="Ankyrin repeat"/>
    <property type="match status" value="1"/>
</dbReference>
<evidence type="ECO:0000256" key="2">
    <source>
        <dbReference type="ARBA" id="ARBA00023043"/>
    </source>
</evidence>
<name>A0A3M7Q307_BRAPC</name>
<keyword evidence="1" id="KW-0677">Repeat</keyword>
<dbReference type="STRING" id="10195.A0A3M7Q307"/>
<keyword evidence="5" id="KW-0675">Receptor</keyword>
<proteinExistence type="predicted"/>
<dbReference type="PANTHER" id="PTHR24198:SF165">
    <property type="entry name" value="ANKYRIN REPEAT-CONTAINING PROTEIN-RELATED"/>
    <property type="match status" value="1"/>
</dbReference>
<evidence type="ECO:0000256" key="3">
    <source>
        <dbReference type="PROSITE-ProRule" id="PRU00023"/>
    </source>
</evidence>
<feature type="region of interest" description="Disordered" evidence="4">
    <location>
        <begin position="36"/>
        <end position="61"/>
    </location>
</feature>
<dbReference type="PRINTS" id="PR01415">
    <property type="entry name" value="ANKYRIN"/>
</dbReference>
<dbReference type="Pfam" id="PF12796">
    <property type="entry name" value="Ank_2"/>
    <property type="match status" value="1"/>
</dbReference>
<feature type="repeat" description="ANK" evidence="3">
    <location>
        <begin position="151"/>
        <end position="183"/>
    </location>
</feature>
<dbReference type="Gene3D" id="1.25.40.20">
    <property type="entry name" value="Ankyrin repeat-containing domain"/>
    <property type="match status" value="1"/>
</dbReference>
<evidence type="ECO:0000256" key="1">
    <source>
        <dbReference type="ARBA" id="ARBA00022737"/>
    </source>
</evidence>
<feature type="repeat" description="ANK" evidence="3">
    <location>
        <begin position="184"/>
        <end position="216"/>
    </location>
</feature>
<evidence type="ECO:0000313" key="5">
    <source>
        <dbReference type="EMBL" id="RNA05572.1"/>
    </source>
</evidence>
<keyword evidence="6" id="KW-1185">Reference proteome</keyword>